<comment type="similarity">
    <text evidence="2">Belongs to the autoinducer-2 exporter (AI-2E) (TC 2.A.86) family.</text>
</comment>
<evidence type="ECO:0000313" key="10">
    <source>
        <dbReference type="Proteomes" id="UP000297982"/>
    </source>
</evidence>
<accession>A0A4Z0GZX7</accession>
<keyword evidence="5 8" id="KW-0812">Transmembrane</keyword>
<keyword evidence="7 8" id="KW-0472">Membrane</keyword>
<feature type="transmembrane region" description="Helical" evidence="8">
    <location>
        <begin position="155"/>
        <end position="177"/>
    </location>
</feature>
<dbReference type="EMBL" id="SRJC01000002">
    <property type="protein sequence ID" value="TGB02925.1"/>
    <property type="molecule type" value="Genomic_DNA"/>
</dbReference>
<dbReference type="Proteomes" id="UP000297982">
    <property type="component" value="Unassembled WGS sequence"/>
</dbReference>
<keyword evidence="3" id="KW-0813">Transport</keyword>
<comment type="subcellular location">
    <subcellularLocation>
        <location evidence="1">Cell membrane</location>
        <topology evidence="1">Multi-pass membrane protein</topology>
    </subcellularLocation>
</comment>
<dbReference type="STRING" id="192814.GCA_900166575_02714"/>
<evidence type="ECO:0000256" key="8">
    <source>
        <dbReference type="SAM" id="Phobius"/>
    </source>
</evidence>
<dbReference type="InterPro" id="IPR002549">
    <property type="entry name" value="AI-2E-like"/>
</dbReference>
<protein>
    <submittedName>
        <fullName evidence="9">AI-2E family transporter</fullName>
    </submittedName>
</protein>
<proteinExistence type="inferred from homology"/>
<evidence type="ECO:0000313" key="9">
    <source>
        <dbReference type="EMBL" id="TGB02925.1"/>
    </source>
</evidence>
<comment type="caution">
    <text evidence="9">The sequence shown here is derived from an EMBL/GenBank/DDBJ whole genome shotgun (WGS) entry which is preliminary data.</text>
</comment>
<feature type="transmembrane region" description="Helical" evidence="8">
    <location>
        <begin position="7"/>
        <end position="24"/>
    </location>
</feature>
<organism evidence="9 10">
    <name type="scientific">Halobacillus salinus</name>
    <dbReference type="NCBI Taxonomy" id="192814"/>
    <lineage>
        <taxon>Bacteria</taxon>
        <taxon>Bacillati</taxon>
        <taxon>Bacillota</taxon>
        <taxon>Bacilli</taxon>
        <taxon>Bacillales</taxon>
        <taxon>Bacillaceae</taxon>
        <taxon>Halobacillus</taxon>
    </lineage>
</organism>
<feature type="transmembrane region" description="Helical" evidence="8">
    <location>
        <begin position="241"/>
        <end position="270"/>
    </location>
</feature>
<keyword evidence="4" id="KW-1003">Cell membrane</keyword>
<keyword evidence="6 8" id="KW-1133">Transmembrane helix</keyword>
<gene>
    <name evidence="9" type="ORF">E4663_12305</name>
</gene>
<keyword evidence="10" id="KW-1185">Reference proteome</keyword>
<feature type="transmembrane region" description="Helical" evidence="8">
    <location>
        <begin position="210"/>
        <end position="235"/>
    </location>
</feature>
<evidence type="ECO:0000256" key="5">
    <source>
        <dbReference type="ARBA" id="ARBA00022692"/>
    </source>
</evidence>
<evidence type="ECO:0000256" key="2">
    <source>
        <dbReference type="ARBA" id="ARBA00009773"/>
    </source>
</evidence>
<evidence type="ECO:0000256" key="6">
    <source>
        <dbReference type="ARBA" id="ARBA00022989"/>
    </source>
</evidence>
<feature type="transmembrane region" description="Helical" evidence="8">
    <location>
        <begin position="311"/>
        <end position="336"/>
    </location>
</feature>
<dbReference type="PANTHER" id="PTHR21716:SF53">
    <property type="entry name" value="PERMEASE PERM-RELATED"/>
    <property type="match status" value="1"/>
</dbReference>
<name>A0A4Z0GZX7_9BACI</name>
<dbReference type="RefSeq" id="WP_135327835.1">
    <property type="nucleotide sequence ID" value="NZ_SRJC01000002.1"/>
</dbReference>
<evidence type="ECO:0000256" key="1">
    <source>
        <dbReference type="ARBA" id="ARBA00004651"/>
    </source>
</evidence>
<feature type="transmembrane region" description="Helical" evidence="8">
    <location>
        <begin position="65"/>
        <end position="92"/>
    </location>
</feature>
<feature type="transmembrane region" description="Helical" evidence="8">
    <location>
        <begin position="30"/>
        <end position="53"/>
    </location>
</feature>
<reference evidence="9 10" key="1">
    <citation type="journal article" date="2003" name="Int. J. Syst. Evol. Microbiol.">
        <title>Halobacillus salinus sp. nov., isolated from a salt lake on the coast of the East Sea in Korea.</title>
        <authorList>
            <person name="Yoon J.H."/>
            <person name="Kang K.H."/>
            <person name="Park Y.H."/>
        </authorList>
    </citation>
    <scope>NUCLEOTIDE SEQUENCE [LARGE SCALE GENOMIC DNA]</scope>
    <source>
        <strain evidence="9 10">HSL-3</strain>
    </source>
</reference>
<dbReference type="PANTHER" id="PTHR21716">
    <property type="entry name" value="TRANSMEMBRANE PROTEIN"/>
    <property type="match status" value="1"/>
</dbReference>
<dbReference type="AlphaFoldDB" id="A0A4Z0GZX7"/>
<dbReference type="GO" id="GO:0055085">
    <property type="term" value="P:transmembrane transport"/>
    <property type="evidence" value="ECO:0007669"/>
    <property type="project" value="TreeGrafter"/>
</dbReference>
<dbReference type="Pfam" id="PF01594">
    <property type="entry name" value="AI-2E_transport"/>
    <property type="match status" value="1"/>
</dbReference>
<dbReference type="GO" id="GO:0005886">
    <property type="term" value="C:plasma membrane"/>
    <property type="evidence" value="ECO:0007669"/>
    <property type="project" value="UniProtKB-SubCell"/>
</dbReference>
<sequence>MWWKHPYFKYVAASILALILVFFMRELHMITPLLTVFKTLFYPILIAGFLFYIIRPVVDWIARVFTIPVVVSVSIVFAVIAAILSGIGWMLASTIQDQVNNMSNIPDQLKKMTDQAQQEMEKKDMGMLSTYRIEQEVTQYFSDLGQRFGTHITDIFTTVAGAATTMLIIPFLLFFFLKDGRKLVPLLTRGFTGKKNEEAHMLLEKLDRTLSNYIIGQMTVAFVDGVLMYVAYLIIGLDYALLLAFFVVVTAVIPFFGPIIGVVPAVIVALIQGPMMVLYVLIALIIVQQLEGNLVAPVVLGQKLNVHPLTIILLLVVAAPLAGFIGMVIAVPLYSVTKVLVKSGYRYWRLKHQEETT</sequence>
<evidence type="ECO:0000256" key="3">
    <source>
        <dbReference type="ARBA" id="ARBA00022448"/>
    </source>
</evidence>
<evidence type="ECO:0000256" key="4">
    <source>
        <dbReference type="ARBA" id="ARBA00022475"/>
    </source>
</evidence>
<feature type="transmembrane region" description="Helical" evidence="8">
    <location>
        <begin position="277"/>
        <end position="299"/>
    </location>
</feature>
<evidence type="ECO:0000256" key="7">
    <source>
        <dbReference type="ARBA" id="ARBA00023136"/>
    </source>
</evidence>